<dbReference type="InterPro" id="IPR027282">
    <property type="entry name" value="TPS"/>
</dbReference>
<dbReference type="GO" id="GO:0046819">
    <property type="term" value="P:protein secretion by the type V secretion system"/>
    <property type="evidence" value="ECO:0007669"/>
    <property type="project" value="TreeGrafter"/>
</dbReference>
<reference evidence="8 9" key="1">
    <citation type="submission" date="2019-04" db="EMBL/GenBank/DDBJ databases">
        <title>Natronospirillum operosus gen. nov., sp. nov., a haloalkaliphilic satellite isolated from decaying biomass of laboratory culture of cyanobacterium Geitlerinema sp. and proposal of Natronospirillaceae fam. nov. and Saccharospirillaceae fam. nov.</title>
        <authorList>
            <person name="Kevbrin V."/>
            <person name="Boltyanskaya Y."/>
            <person name="Koziaeva V."/>
            <person name="Grouzdev D.S."/>
            <person name="Park M."/>
            <person name="Cho J."/>
        </authorList>
    </citation>
    <scope>NUCLEOTIDE SEQUENCE [LARGE SCALE GENOMIC DNA]</scope>
    <source>
        <strain evidence="8 9">G-116</strain>
    </source>
</reference>
<evidence type="ECO:0000256" key="1">
    <source>
        <dbReference type="ARBA" id="ARBA00022452"/>
    </source>
</evidence>
<dbReference type="Gene3D" id="2.40.160.50">
    <property type="entry name" value="membrane protein fhac: a member of the omp85/tpsb transporter family"/>
    <property type="match status" value="1"/>
</dbReference>
<feature type="region of interest" description="Disordered" evidence="4">
    <location>
        <begin position="47"/>
        <end position="76"/>
    </location>
</feature>
<evidence type="ECO:0000259" key="5">
    <source>
        <dbReference type="Pfam" id="PF03865"/>
    </source>
</evidence>
<feature type="domain" description="Polypeptide-transport-associated ShlB-type" evidence="6">
    <location>
        <begin position="89"/>
        <end position="166"/>
    </location>
</feature>
<dbReference type="EMBL" id="SRMF01000003">
    <property type="protein sequence ID" value="TGG93458.1"/>
    <property type="molecule type" value="Genomic_DNA"/>
</dbReference>
<keyword evidence="1" id="KW-1134">Transmembrane beta strand</keyword>
<comment type="caution">
    <text evidence="8">The sequence shown here is derived from an EMBL/GenBank/DDBJ whole genome shotgun (WGS) entry which is preliminary data.</text>
</comment>
<keyword evidence="9" id="KW-1185">Reference proteome</keyword>
<keyword evidence="3" id="KW-0998">Cell outer membrane</keyword>
<dbReference type="OrthoDB" id="290122at2"/>
<evidence type="ECO:0000313" key="9">
    <source>
        <dbReference type="Proteomes" id="UP000297475"/>
    </source>
</evidence>
<dbReference type="Pfam" id="PF17287">
    <property type="entry name" value="POTRA_3"/>
    <property type="match status" value="1"/>
</dbReference>
<dbReference type="InterPro" id="IPR035251">
    <property type="entry name" value="ShlB_POTRA"/>
</dbReference>
<dbReference type="InterPro" id="IPR005565">
    <property type="entry name" value="Hemolysn_activator_HlyB_C"/>
</dbReference>
<feature type="domain" description="ShlB POTRA" evidence="7">
    <location>
        <begin position="169"/>
        <end position="221"/>
    </location>
</feature>
<evidence type="ECO:0000256" key="3">
    <source>
        <dbReference type="ARBA" id="ARBA00023237"/>
    </source>
</evidence>
<dbReference type="GO" id="GO:0098046">
    <property type="term" value="C:type V protein secretion system complex"/>
    <property type="evidence" value="ECO:0007669"/>
    <property type="project" value="TreeGrafter"/>
</dbReference>
<evidence type="ECO:0000259" key="6">
    <source>
        <dbReference type="Pfam" id="PF08479"/>
    </source>
</evidence>
<name>A0A4Z0WFW2_9GAMM</name>
<protein>
    <submittedName>
        <fullName evidence="8">ShlB/FhaC/HecB family hemolysin secretion/activation protein</fullName>
    </submittedName>
</protein>
<dbReference type="Pfam" id="PF03865">
    <property type="entry name" value="ShlB"/>
    <property type="match status" value="1"/>
</dbReference>
<proteinExistence type="predicted"/>
<dbReference type="Pfam" id="PF08479">
    <property type="entry name" value="POTRA_2"/>
    <property type="match status" value="1"/>
</dbReference>
<dbReference type="PIRSF" id="PIRSF029745">
    <property type="entry name" value="FhaC"/>
    <property type="match status" value="1"/>
</dbReference>
<dbReference type="PANTHER" id="PTHR34597:SF3">
    <property type="entry name" value="OUTER MEMBRANE TRANSPORTER CDIB"/>
    <property type="match status" value="1"/>
</dbReference>
<keyword evidence="1" id="KW-0472">Membrane</keyword>
<evidence type="ECO:0000256" key="2">
    <source>
        <dbReference type="ARBA" id="ARBA00022692"/>
    </source>
</evidence>
<feature type="domain" description="Haemolysin activator HlyB C-terminal" evidence="5">
    <location>
        <begin position="226"/>
        <end position="541"/>
    </location>
</feature>
<evidence type="ECO:0000256" key="4">
    <source>
        <dbReference type="SAM" id="MobiDB-lite"/>
    </source>
</evidence>
<feature type="compositionally biased region" description="Basic and acidic residues" evidence="4">
    <location>
        <begin position="47"/>
        <end position="75"/>
    </location>
</feature>
<dbReference type="Proteomes" id="UP000297475">
    <property type="component" value="Unassembled WGS sequence"/>
</dbReference>
<dbReference type="GO" id="GO:0008320">
    <property type="term" value="F:protein transmembrane transporter activity"/>
    <property type="evidence" value="ECO:0007669"/>
    <property type="project" value="TreeGrafter"/>
</dbReference>
<dbReference type="PANTHER" id="PTHR34597">
    <property type="entry name" value="SLR1661 PROTEIN"/>
    <property type="match status" value="1"/>
</dbReference>
<gene>
    <name evidence="8" type="ORF">E4656_10445</name>
</gene>
<dbReference type="InterPro" id="IPR013686">
    <property type="entry name" value="Polypept-transport_assoc_ShlB"/>
</dbReference>
<dbReference type="AlphaFoldDB" id="A0A4Z0WFW2"/>
<dbReference type="Gene3D" id="3.10.20.310">
    <property type="entry name" value="membrane protein fhac"/>
    <property type="match status" value="1"/>
</dbReference>
<evidence type="ECO:0000259" key="7">
    <source>
        <dbReference type="Pfam" id="PF17287"/>
    </source>
</evidence>
<accession>A0A4Z0WFW2</accession>
<keyword evidence="2" id="KW-0812">Transmembrane</keyword>
<sequence length="577" mass="64503">MERSTLKGLMMKGRMPSFNLACWMLLAFFLLGSKSLAQSSDEQRALEEQRRIEERQRQQREQFEPSPDIRFELPDRPPVAEPTEETACFPIEHIELDAPDLRPFRRLERQVQGMLEQPNCIGAQGINRIISEAQNELIAAGFVTSRIVAEPQDLTTGVLTLTLLPGYLDEIIFDDDVPGRATYWNAVPVPHHGILNLRDIEQGLENFKRVPSVDANIEITPSEIPGHSDLVIQWEQARPVRLTLTLDDTGSTSTGKYQSSATLSYDPYWAFNDLFYVTYNRAIAGFDDGDRGSQGISGHYSVPFRYWLFAVNAGYNEYLQTISGAVEDYEYSGQNTNQSLRVSRLIHRNARHKTTVHFNTSTRQSRNFINDVEIRVQRRNTTAFELNLEHRAFLGPATVDVTVGHIWGSRALGATRAPKEATGEGETRKRVATLDGSVRVPFSTGNAHWTYSGRMRAQYNLNDLIPQDRFSIGGRYSVRGFEGGNSLSGERGAYLRNELSLRLPRVPHQPFLALDGGIVGGAGADDFPDSTLIGLAGGLRGALFGIQYDTFASLPLSYPDELDAGDAVYGFQLTRTF</sequence>
<organism evidence="8 9">
    <name type="scientific">Natronospirillum operosum</name>
    <dbReference type="NCBI Taxonomy" id="2759953"/>
    <lineage>
        <taxon>Bacteria</taxon>
        <taxon>Pseudomonadati</taxon>
        <taxon>Pseudomonadota</taxon>
        <taxon>Gammaproteobacteria</taxon>
        <taxon>Oceanospirillales</taxon>
        <taxon>Natronospirillaceae</taxon>
        <taxon>Natronospirillum</taxon>
    </lineage>
</organism>
<evidence type="ECO:0000313" key="8">
    <source>
        <dbReference type="EMBL" id="TGG93458.1"/>
    </source>
</evidence>
<dbReference type="InterPro" id="IPR051544">
    <property type="entry name" value="TPS_OM_transporter"/>
</dbReference>